<dbReference type="PANTHER" id="PTHR11474">
    <property type="entry name" value="TYROSINASE FAMILY MEMBER"/>
    <property type="match status" value="1"/>
</dbReference>
<dbReference type="Pfam" id="PF00264">
    <property type="entry name" value="Tyrosinase"/>
    <property type="match status" value="1"/>
</dbReference>
<dbReference type="PRINTS" id="PR01217">
    <property type="entry name" value="PRICHEXTENSN"/>
</dbReference>
<feature type="domain" description="Tyrosinase copper-binding" evidence="4">
    <location>
        <begin position="385"/>
        <end position="402"/>
    </location>
</feature>
<dbReference type="PRINTS" id="PR00092">
    <property type="entry name" value="TYROSINASE"/>
</dbReference>
<dbReference type="InterPro" id="IPR050316">
    <property type="entry name" value="Tyrosinase/Hemocyanin"/>
</dbReference>
<keyword evidence="7" id="KW-1185">Reference proteome</keyword>
<evidence type="ECO:0000259" key="5">
    <source>
        <dbReference type="PROSITE" id="PS00498"/>
    </source>
</evidence>
<dbReference type="PROSITE" id="PS00498">
    <property type="entry name" value="TYROSINASE_2"/>
    <property type="match status" value="1"/>
</dbReference>
<dbReference type="PROSITE" id="PS00497">
    <property type="entry name" value="TYROSINASE_1"/>
    <property type="match status" value="1"/>
</dbReference>
<dbReference type="SUPFAM" id="SSF50405">
    <property type="entry name" value="Actin-crosslinking proteins"/>
    <property type="match status" value="1"/>
</dbReference>
<dbReference type="GeneID" id="24123812"/>
<feature type="compositionally biased region" description="Low complexity" evidence="3">
    <location>
        <begin position="276"/>
        <end position="333"/>
    </location>
</feature>
<dbReference type="InterPro" id="IPR008922">
    <property type="entry name" value="Di-copper_centre_dom_sf"/>
</dbReference>
<sequence>MLRFAAFAVAAVDAADQCCFKDGDVISLRSDTGNYIGRCDSCVSNGAYKDSVFVHVKTPASSPWAQWTVVNTGNGKIALRADSGNLVHVNDWTTAPWAQWTCKEAGNGKVALQADSGKYLSRCNNSFVLIDDWTTAPWAQWTCKEAGDGKVALQADSGKFLARCNNCVGGAYPDTAMVHAKTFKAPTSAPTSAPTAGPATVTPAPTTTTPTRTTVTPAPTTVTPAPTTETPVPTTATPVPTSSTPAPTTSTPSPTTDVPTPTTVTPVPTPVPTIPATPAISTETPTPTPATTVPATDTPVTPMPLPTTESPLPTTVTPAPTTVTPAPTTEAPTTCTQSRVRKSWSSLSDAEKTTYKSAIALAMDSGLYQRFLSMHYDQMGNMQAHNTCVFIYWHRQFLVGFENMLRSLKPAFACVTIPYFDYINDNTKYMAGTCTTMNTCSPILNELGSATAGMIKSVTFGGSTVSGRCDASFPLDHFNENEGAGTNGAKCVPRGSYTSTYFPVAVGYTSIRAAILGDKDVSTVNTAIEGSAHNYMHNALGGAMTNPFVSPADPIFYSHHATIDALNAIYYKCRVASQGLTDDQKQSSPLSFQGCSVNGSPITATSSILMRAIIGGQTIDVHSEASTKAFFKDVPTQYYQLTDNTNLGVNSYSYEFEGLLGDLYTNCGAAASGSLRQLTYGTDDGPMSAFGHLQNYVNHRQKHKHVAKYTKWRRSLTKAAKGYGWTDEKVEGEIFKVVVSYYYYCLPGSVTDLSDEFKALWHVSTPSQPMQVLSKLLDGSDPIQLAGWEDINHEAFGCRGDSKPAY</sequence>
<keyword evidence="2" id="KW-0186">Copper</keyword>
<feature type="compositionally biased region" description="Low complexity" evidence="3">
    <location>
        <begin position="186"/>
        <end position="266"/>
    </location>
</feature>
<feature type="region of interest" description="Disordered" evidence="3">
    <location>
        <begin position="186"/>
        <end position="333"/>
    </location>
</feature>
<evidence type="ECO:0000313" key="7">
    <source>
        <dbReference type="Proteomes" id="UP000030745"/>
    </source>
</evidence>
<dbReference type="Gene3D" id="1.10.1280.10">
    <property type="entry name" value="Di-copper center containing domain from catechol oxidase"/>
    <property type="match status" value="1"/>
</dbReference>
<dbReference type="Proteomes" id="UP000030745">
    <property type="component" value="Unassembled WGS sequence"/>
</dbReference>
<keyword evidence="1" id="KW-0479">Metal-binding</keyword>
<protein>
    <recommendedName>
        <fullName evidence="4 5">Tyrosinase copper-binding domain-containing protein</fullName>
    </recommendedName>
</protein>
<organism evidence="6 7">
    <name type="scientific">Saprolegnia parasitica (strain CBS 223.65)</name>
    <dbReference type="NCBI Taxonomy" id="695850"/>
    <lineage>
        <taxon>Eukaryota</taxon>
        <taxon>Sar</taxon>
        <taxon>Stramenopiles</taxon>
        <taxon>Oomycota</taxon>
        <taxon>Saprolegniomycetes</taxon>
        <taxon>Saprolegniales</taxon>
        <taxon>Saprolegniaceae</taxon>
        <taxon>Saprolegnia</taxon>
    </lineage>
</organism>
<dbReference type="KEGG" id="spar:SPRG_01209"/>
<dbReference type="InterPro" id="IPR008999">
    <property type="entry name" value="Actin-crosslinking"/>
</dbReference>
<dbReference type="GO" id="GO:0016491">
    <property type="term" value="F:oxidoreductase activity"/>
    <property type="evidence" value="ECO:0007669"/>
    <property type="project" value="InterPro"/>
</dbReference>
<dbReference type="Gene3D" id="2.80.10.50">
    <property type="match status" value="2"/>
</dbReference>
<dbReference type="PANTHER" id="PTHR11474:SF126">
    <property type="entry name" value="TYROSINASE-LIKE PROTEIN TYR-1-RELATED"/>
    <property type="match status" value="1"/>
</dbReference>
<reference evidence="6 7" key="1">
    <citation type="journal article" date="2013" name="PLoS Genet.">
        <title>Distinctive expansion of potential virulence genes in the genome of the oomycete fish pathogen Saprolegnia parasitica.</title>
        <authorList>
            <person name="Jiang R.H."/>
            <person name="de Bruijn I."/>
            <person name="Haas B.J."/>
            <person name="Belmonte R."/>
            <person name="Lobach L."/>
            <person name="Christie J."/>
            <person name="van den Ackerveken G."/>
            <person name="Bottin A."/>
            <person name="Bulone V."/>
            <person name="Diaz-Moreno S.M."/>
            <person name="Dumas B."/>
            <person name="Fan L."/>
            <person name="Gaulin E."/>
            <person name="Govers F."/>
            <person name="Grenville-Briggs L.J."/>
            <person name="Horner N.R."/>
            <person name="Levin J.Z."/>
            <person name="Mammella M."/>
            <person name="Meijer H.J."/>
            <person name="Morris P."/>
            <person name="Nusbaum C."/>
            <person name="Oome S."/>
            <person name="Phillips A.J."/>
            <person name="van Rooyen D."/>
            <person name="Rzeszutek E."/>
            <person name="Saraiva M."/>
            <person name="Secombes C.J."/>
            <person name="Seidl M.F."/>
            <person name="Snel B."/>
            <person name="Stassen J.H."/>
            <person name="Sykes S."/>
            <person name="Tripathy S."/>
            <person name="van den Berg H."/>
            <person name="Vega-Arreguin J.C."/>
            <person name="Wawra S."/>
            <person name="Young S.K."/>
            <person name="Zeng Q."/>
            <person name="Dieguez-Uribeondo J."/>
            <person name="Russ C."/>
            <person name="Tyler B.M."/>
            <person name="van West P."/>
        </authorList>
    </citation>
    <scope>NUCLEOTIDE SEQUENCE [LARGE SCALE GENOMIC DNA]</scope>
    <source>
        <strain evidence="6 7">CBS 223.65</strain>
    </source>
</reference>
<evidence type="ECO:0000259" key="4">
    <source>
        <dbReference type="PROSITE" id="PS00497"/>
    </source>
</evidence>
<dbReference type="InterPro" id="IPR002227">
    <property type="entry name" value="Tyrosinase_Cu-bd"/>
</dbReference>
<dbReference type="RefSeq" id="XP_012194791.1">
    <property type="nucleotide sequence ID" value="XM_012339401.1"/>
</dbReference>
<dbReference type="CDD" id="cd00257">
    <property type="entry name" value="beta-trefoil_FSCN-like"/>
    <property type="match status" value="1"/>
</dbReference>
<feature type="domain" description="Tyrosinase copper-binding" evidence="5">
    <location>
        <begin position="553"/>
        <end position="564"/>
    </location>
</feature>
<dbReference type="STRING" id="695850.A0A067D814"/>
<proteinExistence type="predicted"/>
<evidence type="ECO:0000256" key="1">
    <source>
        <dbReference type="ARBA" id="ARBA00022723"/>
    </source>
</evidence>
<accession>A0A067D814</accession>
<gene>
    <name evidence="6" type="ORF">SPRG_01209</name>
</gene>
<dbReference type="VEuPathDB" id="FungiDB:SPRG_01209"/>
<evidence type="ECO:0000313" key="6">
    <source>
        <dbReference type="EMBL" id="KDO35142.1"/>
    </source>
</evidence>
<name>A0A067D814_SAPPC</name>
<dbReference type="SUPFAM" id="SSF48056">
    <property type="entry name" value="Di-copper centre-containing domain"/>
    <property type="match status" value="1"/>
</dbReference>
<dbReference type="AlphaFoldDB" id="A0A067D814"/>
<dbReference type="GO" id="GO:0046872">
    <property type="term" value="F:metal ion binding"/>
    <property type="evidence" value="ECO:0007669"/>
    <property type="project" value="UniProtKB-KW"/>
</dbReference>
<evidence type="ECO:0000256" key="2">
    <source>
        <dbReference type="ARBA" id="ARBA00023008"/>
    </source>
</evidence>
<evidence type="ECO:0000256" key="3">
    <source>
        <dbReference type="SAM" id="MobiDB-lite"/>
    </source>
</evidence>
<dbReference type="EMBL" id="KK583190">
    <property type="protein sequence ID" value="KDO35142.1"/>
    <property type="molecule type" value="Genomic_DNA"/>
</dbReference>
<dbReference type="OrthoDB" id="6132182at2759"/>